<organism evidence="2 3">
    <name type="scientific">Plakobranchus ocellatus</name>
    <dbReference type="NCBI Taxonomy" id="259542"/>
    <lineage>
        <taxon>Eukaryota</taxon>
        <taxon>Metazoa</taxon>
        <taxon>Spiralia</taxon>
        <taxon>Lophotrochozoa</taxon>
        <taxon>Mollusca</taxon>
        <taxon>Gastropoda</taxon>
        <taxon>Heterobranchia</taxon>
        <taxon>Euthyneura</taxon>
        <taxon>Panpulmonata</taxon>
        <taxon>Sacoglossa</taxon>
        <taxon>Placobranchoidea</taxon>
        <taxon>Plakobranchidae</taxon>
        <taxon>Plakobranchus</taxon>
    </lineage>
</organism>
<name>A0AAV4CWL8_9GAST</name>
<feature type="compositionally biased region" description="Basic and acidic residues" evidence="1">
    <location>
        <begin position="1"/>
        <end position="14"/>
    </location>
</feature>
<feature type="region of interest" description="Disordered" evidence="1">
    <location>
        <begin position="1"/>
        <end position="25"/>
    </location>
</feature>
<protein>
    <submittedName>
        <fullName evidence="2">Uncharacterized protein</fullName>
    </submittedName>
</protein>
<evidence type="ECO:0000256" key="1">
    <source>
        <dbReference type="SAM" id="MobiDB-lite"/>
    </source>
</evidence>
<reference evidence="2 3" key="1">
    <citation type="journal article" date="2021" name="Elife">
        <title>Chloroplast acquisition without the gene transfer in kleptoplastic sea slugs, Plakobranchus ocellatus.</title>
        <authorList>
            <person name="Maeda T."/>
            <person name="Takahashi S."/>
            <person name="Yoshida T."/>
            <person name="Shimamura S."/>
            <person name="Takaki Y."/>
            <person name="Nagai Y."/>
            <person name="Toyoda A."/>
            <person name="Suzuki Y."/>
            <person name="Arimoto A."/>
            <person name="Ishii H."/>
            <person name="Satoh N."/>
            <person name="Nishiyama T."/>
            <person name="Hasebe M."/>
            <person name="Maruyama T."/>
            <person name="Minagawa J."/>
            <person name="Obokata J."/>
            <person name="Shigenobu S."/>
        </authorList>
    </citation>
    <scope>NUCLEOTIDE SEQUENCE [LARGE SCALE GENOMIC DNA]</scope>
</reference>
<comment type="caution">
    <text evidence="2">The sequence shown here is derived from an EMBL/GenBank/DDBJ whole genome shotgun (WGS) entry which is preliminary data.</text>
</comment>
<accession>A0AAV4CWL8</accession>
<evidence type="ECO:0000313" key="2">
    <source>
        <dbReference type="EMBL" id="GFO36284.1"/>
    </source>
</evidence>
<proteinExistence type="predicted"/>
<keyword evidence="3" id="KW-1185">Reference proteome</keyword>
<evidence type="ECO:0000313" key="3">
    <source>
        <dbReference type="Proteomes" id="UP000735302"/>
    </source>
</evidence>
<dbReference type="EMBL" id="BLXT01007044">
    <property type="protein sequence ID" value="GFO36284.1"/>
    <property type="molecule type" value="Genomic_DNA"/>
</dbReference>
<sequence length="173" mass="18649">MAERKDFGSSERGKKSAVGTIDANSPESATSAVLLTEGHRGETEVVLLKQSESYAFTSAVCGKGGRSGFVEDLHSSVDFGDNQCLCFIDKAVKFVSPVEMRTRLEEFPNGCICSAAAKVYDTCFAHPKHLPYPRYSLGSKRAGWPQISAIVDNTSKPAKSTVSLPNRNLEVLG</sequence>
<dbReference type="Proteomes" id="UP000735302">
    <property type="component" value="Unassembled WGS sequence"/>
</dbReference>
<gene>
    <name evidence="2" type="ORF">PoB_006278900</name>
</gene>
<dbReference type="AlphaFoldDB" id="A0AAV4CWL8"/>